<keyword evidence="2" id="KW-0732">Signal</keyword>
<feature type="domain" description="DUF11" evidence="3">
    <location>
        <begin position="50"/>
        <end position="146"/>
    </location>
</feature>
<dbReference type="NCBIfam" id="TIGR01451">
    <property type="entry name" value="B_ant_repeat"/>
    <property type="match status" value="1"/>
</dbReference>
<organism evidence="4 5">
    <name type="scientific">Streptosporangium amethystogenes subsp. fukuiense</name>
    <dbReference type="NCBI Taxonomy" id="698418"/>
    <lineage>
        <taxon>Bacteria</taxon>
        <taxon>Bacillati</taxon>
        <taxon>Actinomycetota</taxon>
        <taxon>Actinomycetes</taxon>
        <taxon>Streptosporangiales</taxon>
        <taxon>Streptosporangiaceae</taxon>
        <taxon>Streptosporangium</taxon>
    </lineage>
</organism>
<accession>A0ABW2T5Q9</accession>
<evidence type="ECO:0000313" key="4">
    <source>
        <dbReference type="EMBL" id="MFC7603470.1"/>
    </source>
</evidence>
<evidence type="ECO:0000259" key="3">
    <source>
        <dbReference type="Pfam" id="PF01345"/>
    </source>
</evidence>
<keyword evidence="1" id="KW-0812">Transmembrane</keyword>
<dbReference type="Pfam" id="PF01345">
    <property type="entry name" value="DUF11"/>
    <property type="match status" value="1"/>
</dbReference>
<feature type="signal peptide" evidence="2">
    <location>
        <begin position="1"/>
        <end position="28"/>
    </location>
</feature>
<dbReference type="EMBL" id="JBHTEE010000001">
    <property type="protein sequence ID" value="MFC7603470.1"/>
    <property type="molecule type" value="Genomic_DNA"/>
</dbReference>
<evidence type="ECO:0000256" key="1">
    <source>
        <dbReference type="SAM" id="Phobius"/>
    </source>
</evidence>
<dbReference type="InterPro" id="IPR001434">
    <property type="entry name" value="OmcB-like_DUF11"/>
</dbReference>
<feature type="chain" id="PRO_5045850665" description="DUF11 domain-containing protein" evidence="2">
    <location>
        <begin position="29"/>
        <end position="217"/>
    </location>
</feature>
<gene>
    <name evidence="4" type="ORF">ACFQVD_25485</name>
</gene>
<proteinExistence type="predicted"/>
<keyword evidence="1" id="KW-1133">Transmembrane helix</keyword>
<dbReference type="InterPro" id="IPR047589">
    <property type="entry name" value="DUF11_rpt"/>
</dbReference>
<keyword evidence="1" id="KW-0472">Membrane</keyword>
<sequence length="217" mass="22419">MAVITRCAAALCGLGAVLVVTLATPSAAFTRKPHPDGKEGKAAVMAAPRLSIGTDNGQTTAEEGDRFTYTVTVDNIGADRARGLRITQSLPTGLHFVSADGQGRAEAGQVLWTADVPAGEKVVFHTVAEVRDTPQDLLRLATVACASVRTDDRPLVCATHSDRLPAGAAAEAAAHEAAGPVTSRLWYAGAGAGLLALAVLLAFRRTGLRRQPGRSSS</sequence>
<feature type="transmembrane region" description="Helical" evidence="1">
    <location>
        <begin position="185"/>
        <end position="203"/>
    </location>
</feature>
<evidence type="ECO:0000256" key="2">
    <source>
        <dbReference type="SAM" id="SignalP"/>
    </source>
</evidence>
<protein>
    <recommendedName>
        <fullName evidence="3">DUF11 domain-containing protein</fullName>
    </recommendedName>
</protein>
<evidence type="ECO:0000313" key="5">
    <source>
        <dbReference type="Proteomes" id="UP001596514"/>
    </source>
</evidence>
<name>A0ABW2T5Q9_9ACTN</name>
<keyword evidence="5" id="KW-1185">Reference proteome</keyword>
<dbReference type="RefSeq" id="WP_343968285.1">
    <property type="nucleotide sequence ID" value="NZ_BAAAGK010000065.1"/>
</dbReference>
<comment type="caution">
    <text evidence="4">The sequence shown here is derived from an EMBL/GenBank/DDBJ whole genome shotgun (WGS) entry which is preliminary data.</text>
</comment>
<dbReference type="Proteomes" id="UP001596514">
    <property type="component" value="Unassembled WGS sequence"/>
</dbReference>
<reference evidence="5" key="1">
    <citation type="journal article" date="2019" name="Int. J. Syst. Evol. Microbiol.">
        <title>The Global Catalogue of Microorganisms (GCM) 10K type strain sequencing project: providing services to taxonomists for standard genome sequencing and annotation.</title>
        <authorList>
            <consortium name="The Broad Institute Genomics Platform"/>
            <consortium name="The Broad Institute Genome Sequencing Center for Infectious Disease"/>
            <person name="Wu L."/>
            <person name="Ma J."/>
        </authorList>
    </citation>
    <scope>NUCLEOTIDE SEQUENCE [LARGE SCALE GENOMIC DNA]</scope>
    <source>
        <strain evidence="5">JCM 10083</strain>
    </source>
</reference>